<dbReference type="RefSeq" id="WP_039143673.1">
    <property type="nucleotide sequence ID" value="NZ_JOJZ01000009.1"/>
</dbReference>
<keyword evidence="1 2" id="KW-0238">DNA-binding</keyword>
<protein>
    <submittedName>
        <fullName evidence="4">Regulatory protein, TetR</fullName>
    </submittedName>
</protein>
<dbReference type="Proteomes" id="UP000031397">
    <property type="component" value="Unassembled WGS sequence"/>
</dbReference>
<feature type="domain" description="HTH tetR-type" evidence="3">
    <location>
        <begin position="9"/>
        <end position="71"/>
    </location>
</feature>
<dbReference type="AlphaFoldDB" id="A0A0C1M7P5"/>
<sequence>MEQKVDRRIRKTQGAIQASFKELLQAGTSLDDLSVKMICDKADITRKAFYDHYADKSELVLDFMDSYFDELKLTCRDINDTKIQAKIELWIDFFTQNQTFFSNLLKSQNSYQFRKEFHAFTKEQLAFVIKDISQTELDFICYGIDGIIEKIILSEQPIDKAKLASNVKTILKPYLTQNI</sequence>
<dbReference type="InterPro" id="IPR050624">
    <property type="entry name" value="HTH-type_Tx_Regulator"/>
</dbReference>
<dbReference type="GO" id="GO:0003677">
    <property type="term" value="F:DNA binding"/>
    <property type="evidence" value="ECO:0007669"/>
    <property type="project" value="UniProtKB-UniRule"/>
</dbReference>
<evidence type="ECO:0000313" key="4">
    <source>
        <dbReference type="EMBL" id="KID42499.1"/>
    </source>
</evidence>
<evidence type="ECO:0000313" key="5">
    <source>
        <dbReference type="Proteomes" id="UP000031397"/>
    </source>
</evidence>
<dbReference type="PANTHER" id="PTHR43479:SF7">
    <property type="entry name" value="TETR-FAMILY TRANSCRIPTIONAL REGULATOR"/>
    <property type="match status" value="1"/>
</dbReference>
<dbReference type="PANTHER" id="PTHR43479">
    <property type="entry name" value="ACREF/ENVCD OPERON REPRESSOR-RELATED"/>
    <property type="match status" value="1"/>
</dbReference>
<dbReference type="Pfam" id="PF14278">
    <property type="entry name" value="TetR_C_8"/>
    <property type="match status" value="1"/>
</dbReference>
<dbReference type="InterPro" id="IPR009057">
    <property type="entry name" value="Homeodomain-like_sf"/>
</dbReference>
<feature type="DNA-binding region" description="H-T-H motif" evidence="2">
    <location>
        <begin position="34"/>
        <end position="53"/>
    </location>
</feature>
<evidence type="ECO:0000256" key="1">
    <source>
        <dbReference type="ARBA" id="ARBA00023125"/>
    </source>
</evidence>
<evidence type="ECO:0000256" key="2">
    <source>
        <dbReference type="PROSITE-ProRule" id="PRU00335"/>
    </source>
</evidence>
<dbReference type="OrthoDB" id="9810250at2"/>
<comment type="caution">
    <text evidence="4">The sequence shown here is derived from an EMBL/GenBank/DDBJ whole genome shotgun (WGS) entry which is preliminary data.</text>
</comment>
<dbReference type="InterPro" id="IPR001647">
    <property type="entry name" value="HTH_TetR"/>
</dbReference>
<reference evidence="4 5" key="1">
    <citation type="submission" date="2014-06" db="EMBL/GenBank/DDBJ databases">
        <title>Functional and comparative genomic analyses of the Drosophila gut microbiota identify candidate symbiosis factors.</title>
        <authorList>
            <person name="Newell P.D."/>
            <person name="Chaston J.M."/>
            <person name="Douglas A.E."/>
        </authorList>
    </citation>
    <scope>NUCLEOTIDE SEQUENCE [LARGE SCALE GENOMIC DNA]</scope>
    <source>
        <strain evidence="4 5">DmCS_002</strain>
    </source>
</reference>
<evidence type="ECO:0000259" key="3">
    <source>
        <dbReference type="PROSITE" id="PS50977"/>
    </source>
</evidence>
<dbReference type="PATRIC" id="fig|1614.7.peg.418"/>
<proteinExistence type="predicted"/>
<dbReference type="PROSITE" id="PS50977">
    <property type="entry name" value="HTH_TETR_2"/>
    <property type="match status" value="1"/>
</dbReference>
<dbReference type="EMBL" id="JOJZ01000009">
    <property type="protein sequence ID" value="KID42499.1"/>
    <property type="molecule type" value="Genomic_DNA"/>
</dbReference>
<name>A0A0C1M7P5_9LACO</name>
<dbReference type="GeneID" id="74913111"/>
<organism evidence="4 5">
    <name type="scientific">Fructilactobacillus fructivorans</name>
    <dbReference type="NCBI Taxonomy" id="1614"/>
    <lineage>
        <taxon>Bacteria</taxon>
        <taxon>Bacillati</taxon>
        <taxon>Bacillota</taxon>
        <taxon>Bacilli</taxon>
        <taxon>Lactobacillales</taxon>
        <taxon>Lactobacillaceae</taxon>
        <taxon>Fructilactobacillus</taxon>
    </lineage>
</organism>
<dbReference type="SUPFAM" id="SSF46689">
    <property type="entry name" value="Homeodomain-like"/>
    <property type="match status" value="1"/>
</dbReference>
<keyword evidence="5" id="KW-1185">Reference proteome</keyword>
<accession>A0A0C1M7P5</accession>
<dbReference type="Gene3D" id="1.10.357.10">
    <property type="entry name" value="Tetracycline Repressor, domain 2"/>
    <property type="match status" value="1"/>
</dbReference>
<gene>
    <name evidence="4" type="ORF">LfDm3_0428</name>
</gene>
<dbReference type="InterPro" id="IPR039532">
    <property type="entry name" value="TetR_C_Firmicutes"/>
</dbReference>